<dbReference type="PROSITE" id="PS51257">
    <property type="entry name" value="PROKAR_LIPOPROTEIN"/>
    <property type="match status" value="1"/>
</dbReference>
<feature type="transmembrane region" description="Helical" evidence="1">
    <location>
        <begin position="165"/>
        <end position="185"/>
    </location>
</feature>
<reference evidence="2 3" key="2">
    <citation type="submission" date="2018-11" db="EMBL/GenBank/DDBJ databases">
        <authorList>
            <consortium name="Pathogen Informatics"/>
        </authorList>
    </citation>
    <scope>NUCLEOTIDE SEQUENCE [LARGE SCALE GENOMIC DNA]</scope>
</reference>
<sequence length="412" mass="46363">MQRLRGNQMSATVSGCLFGLREFCRVPLGLWRLHKQIKNASSSSRNRGLVSNSLMQPYHDQALRREKISAAMGGKRGSPSEITASSHRSTLEHSSLAYPYVDILNLFGLIWLLNVLVVFALWLCSNAFSSIWQSAIALREFCIICMLFVVGQWFWRFLIVRCICTFGTCLVGGLTFTLTTIVSLVHIKKICDAIATVRQQRFPIGCRSGESGSKRQEYSAFRSPNETYFAVAAVPSYGVGKQLMDCVYSMVFFLIYRGQWILLTILMPPSLVKIFIHSVTLGFTYACYAFEYYARQTANVTAELLLTQVISYWPVFVGYGLPLGALDALCSVSIWSELLFAFLYPILVVGAFQVAWHKALDPKQYRVSLRLRFLAALSMKPALCTTNILIAFFASRLSCRFTPSYRGTGRID</sequence>
<dbReference type="STRING" id="6205.A0A0R3WLK8"/>
<keyword evidence="3" id="KW-1185">Reference proteome</keyword>
<reference evidence="4" key="1">
    <citation type="submission" date="2017-02" db="UniProtKB">
        <authorList>
            <consortium name="WormBaseParasite"/>
        </authorList>
    </citation>
    <scope>IDENTIFICATION</scope>
</reference>
<feature type="transmembrane region" description="Helical" evidence="1">
    <location>
        <begin position="136"/>
        <end position="159"/>
    </location>
</feature>
<keyword evidence="1" id="KW-0812">Transmembrane</keyword>
<keyword evidence="1" id="KW-1133">Transmembrane helix</keyword>
<organism evidence="4">
    <name type="scientific">Hydatigena taeniaeformis</name>
    <name type="common">Feline tapeworm</name>
    <name type="synonym">Taenia taeniaeformis</name>
    <dbReference type="NCBI Taxonomy" id="6205"/>
    <lineage>
        <taxon>Eukaryota</taxon>
        <taxon>Metazoa</taxon>
        <taxon>Spiralia</taxon>
        <taxon>Lophotrochozoa</taxon>
        <taxon>Platyhelminthes</taxon>
        <taxon>Cestoda</taxon>
        <taxon>Eucestoda</taxon>
        <taxon>Cyclophyllidea</taxon>
        <taxon>Taeniidae</taxon>
        <taxon>Hydatigera</taxon>
    </lineage>
</organism>
<name>A0A0R3WLK8_HYDTA</name>
<dbReference type="EMBL" id="UYWX01000418">
    <property type="protein sequence ID" value="VDM18317.1"/>
    <property type="molecule type" value="Genomic_DNA"/>
</dbReference>
<protein>
    <submittedName>
        <fullName evidence="4">Transmembrane protein</fullName>
    </submittedName>
</protein>
<dbReference type="Proteomes" id="UP000274429">
    <property type="component" value="Unassembled WGS sequence"/>
</dbReference>
<accession>A0A0R3WLK8</accession>
<dbReference type="OrthoDB" id="266518at2759"/>
<proteinExistence type="predicted"/>
<evidence type="ECO:0000313" key="4">
    <source>
        <dbReference type="WBParaSite" id="TTAC_0000164601-mRNA-1"/>
    </source>
</evidence>
<evidence type="ECO:0000313" key="3">
    <source>
        <dbReference type="Proteomes" id="UP000274429"/>
    </source>
</evidence>
<feature type="transmembrane region" description="Helical" evidence="1">
    <location>
        <begin position="103"/>
        <end position="124"/>
    </location>
</feature>
<feature type="transmembrane region" description="Helical" evidence="1">
    <location>
        <begin position="373"/>
        <end position="394"/>
    </location>
</feature>
<keyword evidence="1" id="KW-0472">Membrane</keyword>
<evidence type="ECO:0000313" key="2">
    <source>
        <dbReference type="EMBL" id="VDM18317.1"/>
    </source>
</evidence>
<feature type="transmembrane region" description="Helical" evidence="1">
    <location>
        <begin position="332"/>
        <end position="352"/>
    </location>
</feature>
<dbReference type="WBParaSite" id="TTAC_0000164601-mRNA-1">
    <property type="protein sequence ID" value="TTAC_0000164601-mRNA-1"/>
    <property type="gene ID" value="TTAC_0000164601"/>
</dbReference>
<evidence type="ECO:0000256" key="1">
    <source>
        <dbReference type="SAM" id="Phobius"/>
    </source>
</evidence>
<dbReference type="AlphaFoldDB" id="A0A0R3WLK8"/>
<gene>
    <name evidence="2" type="ORF">TTAC_LOCUS1633</name>
</gene>
<feature type="transmembrane region" description="Helical" evidence="1">
    <location>
        <begin position="305"/>
        <end position="326"/>
    </location>
</feature>